<sequence length="65" mass="7513">MQSMCAGLHEKTNVQEKKLQSRMFVGLSSIYSPIVVFTPRPWSYFSGRFVLKRVRRFFVVLGISA</sequence>
<evidence type="ECO:0000313" key="1">
    <source>
        <dbReference type="EMBL" id="CAI8881187.1"/>
    </source>
</evidence>
<evidence type="ECO:0000313" key="2">
    <source>
        <dbReference type="Proteomes" id="UP001162030"/>
    </source>
</evidence>
<gene>
    <name evidence="1" type="ORF">MSZNOR_3062</name>
</gene>
<dbReference type="Proteomes" id="UP001162030">
    <property type="component" value="Chromosome"/>
</dbReference>
<accession>A0ABM9I468</accession>
<keyword evidence="2" id="KW-1185">Reference proteome</keyword>
<dbReference type="EMBL" id="OX458333">
    <property type="protein sequence ID" value="CAI8881187.1"/>
    <property type="molecule type" value="Genomic_DNA"/>
</dbReference>
<name>A0ABM9I468_9GAMM</name>
<proteinExistence type="predicted"/>
<protein>
    <submittedName>
        <fullName evidence="1">Uncharacterized protein</fullName>
    </submittedName>
</protein>
<reference evidence="1 2" key="1">
    <citation type="submission" date="2023-03" db="EMBL/GenBank/DDBJ databases">
        <authorList>
            <person name="Pearce D."/>
        </authorList>
    </citation>
    <scope>NUCLEOTIDE SEQUENCE [LARGE SCALE GENOMIC DNA]</scope>
    <source>
        <strain evidence="1">Msz</strain>
    </source>
</reference>
<organism evidence="1 2">
    <name type="scientific">Methylocaldum szegediense</name>
    <dbReference type="NCBI Taxonomy" id="73780"/>
    <lineage>
        <taxon>Bacteria</taxon>
        <taxon>Pseudomonadati</taxon>
        <taxon>Pseudomonadota</taxon>
        <taxon>Gammaproteobacteria</taxon>
        <taxon>Methylococcales</taxon>
        <taxon>Methylococcaceae</taxon>
        <taxon>Methylocaldum</taxon>
    </lineage>
</organism>